<dbReference type="RefSeq" id="WP_063974715.1">
    <property type="nucleotide sequence ID" value="NZ_LQWZ01000012.1"/>
</dbReference>
<evidence type="ECO:0000313" key="3">
    <source>
        <dbReference type="Proteomes" id="UP000077271"/>
    </source>
</evidence>
<dbReference type="AlphaFoldDB" id="A0A177KP84"/>
<comment type="caution">
    <text evidence="1">The sequence shown here is derived from an EMBL/GenBank/DDBJ whole genome shotgun (WGS) entry which is preliminary data.</text>
</comment>
<protein>
    <submittedName>
        <fullName evidence="1">Uncharacterized protein</fullName>
    </submittedName>
</protein>
<dbReference type="Proteomes" id="UP000077271">
    <property type="component" value="Unassembled WGS sequence"/>
</dbReference>
<evidence type="ECO:0000313" key="1">
    <source>
        <dbReference type="EMBL" id="OAH54957.1"/>
    </source>
</evidence>
<dbReference type="EMBL" id="LQWZ01000032">
    <property type="protein sequence ID" value="OAH54957.1"/>
    <property type="molecule type" value="Genomic_DNA"/>
</dbReference>
<sequence>MSEWLTIWQLIDQLKPGETATDENEEYTVSWKHSLFFEEEDGNVHKDIILSYKCLIWHILSKHAPLEEAMKALKALKDG</sequence>
<dbReference type="EMBL" id="LQWZ01000012">
    <property type="protein sequence ID" value="OAH57741.1"/>
    <property type="molecule type" value="Genomic_DNA"/>
</dbReference>
<evidence type="ECO:0000313" key="2">
    <source>
        <dbReference type="EMBL" id="OAH57741.1"/>
    </source>
</evidence>
<dbReference type="OrthoDB" id="2721971at2"/>
<organism evidence="1 3">
    <name type="scientific">Domibacillus aminovorans</name>
    <dbReference type="NCBI Taxonomy" id="29332"/>
    <lineage>
        <taxon>Bacteria</taxon>
        <taxon>Bacillati</taxon>
        <taxon>Bacillota</taxon>
        <taxon>Bacilli</taxon>
        <taxon>Bacillales</taxon>
        <taxon>Bacillaceae</taxon>
        <taxon>Domibacillus</taxon>
    </lineage>
</organism>
<accession>A0A177KP84</accession>
<gene>
    <name evidence="2" type="ORF">AWH48_01600</name>
    <name evidence="1" type="ORF">AWH48_20395</name>
</gene>
<proteinExistence type="predicted"/>
<name>A0A177KP84_9BACI</name>
<reference evidence="1 3" key="1">
    <citation type="submission" date="2016-01" db="EMBL/GenBank/DDBJ databases">
        <title>Investigation of taxonomic status of Bacillus aminovorans.</title>
        <authorList>
            <person name="Verma A."/>
            <person name="Pal Y."/>
            <person name="Krishnamurthi S."/>
        </authorList>
    </citation>
    <scope>NUCLEOTIDE SEQUENCE [LARGE SCALE GENOMIC DNA]</scope>
    <source>
        <strain evidence="1 3">DSM 4337</strain>
    </source>
</reference>